<feature type="region of interest" description="Disordered" evidence="1">
    <location>
        <begin position="33"/>
        <end position="78"/>
    </location>
</feature>
<dbReference type="RefSeq" id="WP_148340491.1">
    <property type="nucleotide sequence ID" value="NZ_LR699120.1"/>
</dbReference>
<evidence type="ECO:0000313" key="4">
    <source>
        <dbReference type="Proteomes" id="UP000324194"/>
    </source>
</evidence>
<feature type="signal peptide" evidence="2">
    <location>
        <begin position="1"/>
        <end position="26"/>
    </location>
</feature>
<protein>
    <submittedName>
        <fullName evidence="3">Uncharacterized protein</fullName>
    </submittedName>
</protein>
<feature type="compositionally biased region" description="Polar residues" evidence="1">
    <location>
        <begin position="33"/>
        <end position="54"/>
    </location>
</feature>
<accession>A0A5E4PJF3</accession>
<proteinExistence type="predicted"/>
<gene>
    <name evidence="3" type="ORF">AQUSIP_24210</name>
</gene>
<evidence type="ECO:0000313" key="3">
    <source>
        <dbReference type="EMBL" id="VVC77094.1"/>
    </source>
</evidence>
<feature type="region of interest" description="Disordered" evidence="1">
    <location>
        <begin position="98"/>
        <end position="119"/>
    </location>
</feature>
<feature type="chain" id="PRO_5022780804" evidence="2">
    <location>
        <begin position="27"/>
        <end position="119"/>
    </location>
</feature>
<keyword evidence="2" id="KW-0732">Signal</keyword>
<dbReference type="AlphaFoldDB" id="A0A5E4PJF3"/>
<dbReference type="KEGG" id="asip:AQUSIP_24210"/>
<dbReference type="Proteomes" id="UP000324194">
    <property type="component" value="Chromosome 2"/>
</dbReference>
<reference evidence="3 4" key="1">
    <citation type="submission" date="2019-08" db="EMBL/GenBank/DDBJ databases">
        <authorList>
            <person name="Guy L."/>
        </authorList>
    </citation>
    <scope>NUCLEOTIDE SEQUENCE [LARGE SCALE GENOMIC DNA]</scope>
    <source>
        <strain evidence="3 4">SGT-108</strain>
    </source>
</reference>
<feature type="compositionally biased region" description="Pro residues" evidence="1">
    <location>
        <begin position="104"/>
        <end position="119"/>
    </location>
</feature>
<name>A0A5E4PJF3_9COXI</name>
<keyword evidence="4" id="KW-1185">Reference proteome</keyword>
<dbReference type="EMBL" id="LR699120">
    <property type="protein sequence ID" value="VVC77094.1"/>
    <property type="molecule type" value="Genomic_DNA"/>
</dbReference>
<organism evidence="3 4">
    <name type="scientific">Aquicella siphonis</name>
    <dbReference type="NCBI Taxonomy" id="254247"/>
    <lineage>
        <taxon>Bacteria</taxon>
        <taxon>Pseudomonadati</taxon>
        <taxon>Pseudomonadota</taxon>
        <taxon>Gammaproteobacteria</taxon>
        <taxon>Legionellales</taxon>
        <taxon>Coxiellaceae</taxon>
        <taxon>Aquicella</taxon>
    </lineage>
</organism>
<evidence type="ECO:0000256" key="1">
    <source>
        <dbReference type="SAM" id="MobiDB-lite"/>
    </source>
</evidence>
<evidence type="ECO:0000256" key="2">
    <source>
        <dbReference type="SAM" id="SignalP"/>
    </source>
</evidence>
<dbReference type="OrthoDB" id="10014739at2"/>
<sequence>MIKTTQGSYAWLAAALWMSVNCQAFADQTIINNNGQAPASTPPTCNGSYSTSGNGLPPGAYSIPNGDGTSDRLYTTGDKQPYIVDNNCNQSPIIQPYVYAQPPFSGPAPGPGPHPGPKR</sequence>